<dbReference type="GO" id="GO:1990904">
    <property type="term" value="C:ribonucleoprotein complex"/>
    <property type="evidence" value="ECO:0007669"/>
    <property type="project" value="UniProtKB-KW"/>
</dbReference>
<keyword evidence="6" id="KW-0934">Plastid</keyword>
<dbReference type="SMR" id="A0A0X9RVE6"/>
<dbReference type="Gene3D" id="3.30.1490.10">
    <property type="match status" value="1"/>
</dbReference>
<evidence type="ECO:0000256" key="2">
    <source>
        <dbReference type="ARBA" id="ARBA00022980"/>
    </source>
</evidence>
<dbReference type="InterPro" id="IPR000630">
    <property type="entry name" value="Ribosomal_uS8"/>
</dbReference>
<gene>
    <name evidence="6" type="primary">rps8</name>
</gene>
<protein>
    <recommendedName>
        <fullName evidence="4">Small ribosomal subunit protein uS8c</fullName>
    </recommendedName>
</protein>
<dbReference type="Pfam" id="PF00410">
    <property type="entry name" value="Ribosomal_S8"/>
    <property type="match status" value="1"/>
</dbReference>
<dbReference type="HAMAP" id="MF_01302_B">
    <property type="entry name" value="Ribosomal_uS8_B"/>
    <property type="match status" value="1"/>
</dbReference>
<dbReference type="GO" id="GO:0005737">
    <property type="term" value="C:cytoplasm"/>
    <property type="evidence" value="ECO:0007669"/>
    <property type="project" value="UniProtKB-ARBA"/>
</dbReference>
<dbReference type="FunFam" id="3.30.1490.10:FF:000001">
    <property type="entry name" value="30S ribosomal protein S8"/>
    <property type="match status" value="1"/>
</dbReference>
<dbReference type="AlphaFoldDB" id="A0A0X9RVE6"/>
<dbReference type="GeneID" id="6276258"/>
<dbReference type="Gene3D" id="3.30.1370.30">
    <property type="match status" value="1"/>
</dbReference>
<dbReference type="NCBIfam" id="NF001109">
    <property type="entry name" value="PRK00136.1"/>
    <property type="match status" value="1"/>
</dbReference>
<dbReference type="RefSeq" id="YP_001876612.1">
    <property type="nucleotide sequence ID" value="NC_010654.1"/>
</dbReference>
<dbReference type="PANTHER" id="PTHR11758">
    <property type="entry name" value="40S RIBOSOMAL PROTEIN S15A"/>
    <property type="match status" value="1"/>
</dbReference>
<dbReference type="PROSITE" id="PS00053">
    <property type="entry name" value="RIBOSOMAL_S8"/>
    <property type="match status" value="1"/>
</dbReference>
<dbReference type="EMBL" id="KT347148">
    <property type="protein sequence ID" value="AMA21078.1"/>
    <property type="molecule type" value="Genomic_DNA"/>
</dbReference>
<comment type="similarity">
    <text evidence="1 5">Belongs to the universal ribosomal protein uS8 family.</text>
</comment>
<evidence type="ECO:0000256" key="3">
    <source>
        <dbReference type="ARBA" id="ARBA00023274"/>
    </source>
</evidence>
<dbReference type="GO" id="GO:0006412">
    <property type="term" value="P:translation"/>
    <property type="evidence" value="ECO:0007669"/>
    <property type="project" value="InterPro"/>
</dbReference>
<name>A0A0X9RVE6_WELMI</name>
<dbReference type="SUPFAM" id="SSF56047">
    <property type="entry name" value="Ribosomal protein S8"/>
    <property type="match status" value="1"/>
</dbReference>
<evidence type="ECO:0000256" key="1">
    <source>
        <dbReference type="ARBA" id="ARBA00006471"/>
    </source>
</evidence>
<dbReference type="InterPro" id="IPR047863">
    <property type="entry name" value="Ribosomal_uS8_CS"/>
</dbReference>
<geneLocation type="plastid" evidence="6"/>
<proteinExistence type="inferred from homology"/>
<organism evidence="6">
    <name type="scientific">Welwitschia mirabilis</name>
    <name type="common">Tree tumbo</name>
    <name type="synonym">Welwitschia bainesii</name>
    <dbReference type="NCBI Taxonomy" id="3377"/>
    <lineage>
        <taxon>Eukaryota</taxon>
        <taxon>Viridiplantae</taxon>
        <taxon>Streptophyta</taxon>
        <taxon>Embryophyta</taxon>
        <taxon>Tracheophyta</taxon>
        <taxon>Spermatophyta</taxon>
        <taxon>Gnetopsida</taxon>
        <taxon>Gnetidae</taxon>
        <taxon>Welwitschiales</taxon>
        <taxon>Welwitschiaceae</taxon>
        <taxon>Welwitschia</taxon>
    </lineage>
</organism>
<evidence type="ECO:0000256" key="4">
    <source>
        <dbReference type="ARBA" id="ARBA00035153"/>
    </source>
</evidence>
<evidence type="ECO:0000313" key="6">
    <source>
        <dbReference type="EMBL" id="AMA21078.1"/>
    </source>
</evidence>
<dbReference type="InterPro" id="IPR035987">
    <property type="entry name" value="Ribosomal_uS8_sf"/>
</dbReference>
<evidence type="ECO:0000256" key="5">
    <source>
        <dbReference type="RuleBase" id="RU003660"/>
    </source>
</evidence>
<reference evidence="6" key="1">
    <citation type="journal article" date="2016" name="Mol. Biol. Evol.">
        <title>Ginkgo and Welwitschia Mitogenomes Reveal Extreme Contrasts in Gymnosperm Mitochondrial Evolution.</title>
        <authorList>
            <person name="Guo W."/>
            <person name="Grewe F."/>
            <person name="Fan W."/>
            <person name="Young G.J."/>
            <person name="Knoop V."/>
            <person name="Palmer J.D."/>
            <person name="Mower J.P."/>
        </authorList>
    </citation>
    <scope>NUCLEOTIDE SEQUENCE</scope>
</reference>
<dbReference type="GO" id="GO:0005840">
    <property type="term" value="C:ribosome"/>
    <property type="evidence" value="ECO:0007669"/>
    <property type="project" value="UniProtKB-KW"/>
</dbReference>
<dbReference type="GO" id="GO:0003735">
    <property type="term" value="F:structural constituent of ribosome"/>
    <property type="evidence" value="ECO:0007669"/>
    <property type="project" value="InterPro"/>
</dbReference>
<sequence length="128" mass="14714">MDTIANLITSIRNAYIVDKKIVRVTATRTNENIGRILLQEGFIKSIREHKDGQKSFLIFTLKYRKKKEKRITLKRISKPGRKIYSDFPNMPKVLGGMGIAIVSTSRGIMTDREARQKKIGGEILCYVW</sequence>
<keyword evidence="2 5" id="KW-0689">Ribosomal protein</keyword>
<accession>A0A0X9RVE6</accession>
<keyword evidence="3 5" id="KW-0687">Ribonucleoprotein</keyword>